<protein>
    <submittedName>
        <fullName evidence="4">WD repeat protein 61</fullName>
    </submittedName>
</protein>
<feature type="repeat" description="WD" evidence="3">
    <location>
        <begin position="15"/>
        <end position="56"/>
    </location>
</feature>
<feature type="repeat" description="WD" evidence="3">
    <location>
        <begin position="188"/>
        <end position="229"/>
    </location>
</feature>
<feature type="repeat" description="WD" evidence="3">
    <location>
        <begin position="272"/>
        <end position="305"/>
    </location>
</feature>
<keyword evidence="2" id="KW-0677">Repeat</keyword>
<dbReference type="CDD" id="cd00200">
    <property type="entry name" value="WD40"/>
    <property type="match status" value="1"/>
</dbReference>
<dbReference type="PANTHER" id="PTHR44090">
    <property type="entry name" value="WD REPEAT-CONTAINING PROTEIN 61"/>
    <property type="match status" value="1"/>
</dbReference>
<evidence type="ECO:0000313" key="5">
    <source>
        <dbReference type="Proteomes" id="UP001141327"/>
    </source>
</evidence>
<organism evidence="4 5">
    <name type="scientific">Paratrimastix pyriformis</name>
    <dbReference type="NCBI Taxonomy" id="342808"/>
    <lineage>
        <taxon>Eukaryota</taxon>
        <taxon>Metamonada</taxon>
        <taxon>Preaxostyla</taxon>
        <taxon>Paratrimastigidae</taxon>
        <taxon>Paratrimastix</taxon>
    </lineage>
</organism>
<dbReference type="InterPro" id="IPR020472">
    <property type="entry name" value="WD40_PAC1"/>
</dbReference>
<dbReference type="Gene3D" id="2.130.10.10">
    <property type="entry name" value="YVTN repeat-like/Quinoprotein amine dehydrogenase"/>
    <property type="match status" value="1"/>
</dbReference>
<feature type="repeat" description="WD" evidence="3">
    <location>
        <begin position="59"/>
        <end position="100"/>
    </location>
</feature>
<dbReference type="PROSITE" id="PS50294">
    <property type="entry name" value="WD_REPEATS_REGION"/>
    <property type="match status" value="4"/>
</dbReference>
<dbReference type="InterPro" id="IPR015943">
    <property type="entry name" value="WD40/YVTN_repeat-like_dom_sf"/>
</dbReference>
<keyword evidence="5" id="KW-1185">Reference proteome</keyword>
<dbReference type="InterPro" id="IPR019775">
    <property type="entry name" value="WD40_repeat_CS"/>
</dbReference>
<evidence type="ECO:0000256" key="1">
    <source>
        <dbReference type="ARBA" id="ARBA00022574"/>
    </source>
</evidence>
<dbReference type="InterPro" id="IPR051510">
    <property type="entry name" value="SKI8"/>
</dbReference>
<dbReference type="PROSITE" id="PS50082">
    <property type="entry name" value="WD_REPEATS_2"/>
    <property type="match status" value="6"/>
</dbReference>
<gene>
    <name evidence="4" type="ORF">PAPYR_2648</name>
</gene>
<dbReference type="PROSITE" id="PS00678">
    <property type="entry name" value="WD_REPEATS_1"/>
    <property type="match status" value="1"/>
</dbReference>
<dbReference type="Proteomes" id="UP001141327">
    <property type="component" value="Unassembled WGS sequence"/>
</dbReference>
<evidence type="ECO:0000256" key="2">
    <source>
        <dbReference type="ARBA" id="ARBA00022737"/>
    </source>
</evidence>
<reference evidence="4" key="1">
    <citation type="journal article" date="2022" name="bioRxiv">
        <title>Genomics of Preaxostyla Flagellates Illuminates Evolutionary Transitions and the Path Towards Mitochondrial Loss.</title>
        <authorList>
            <person name="Novak L.V.F."/>
            <person name="Treitli S.C."/>
            <person name="Pyrih J."/>
            <person name="Halakuc P."/>
            <person name="Pipaliya S.V."/>
            <person name="Vacek V."/>
            <person name="Brzon O."/>
            <person name="Soukal P."/>
            <person name="Eme L."/>
            <person name="Dacks J.B."/>
            <person name="Karnkowska A."/>
            <person name="Elias M."/>
            <person name="Hampl V."/>
        </authorList>
    </citation>
    <scope>NUCLEOTIDE SEQUENCE</scope>
    <source>
        <strain evidence="4">RCP-MX</strain>
    </source>
</reference>
<dbReference type="SMART" id="SM00320">
    <property type="entry name" value="WD40"/>
    <property type="match status" value="7"/>
</dbReference>
<dbReference type="InterPro" id="IPR036322">
    <property type="entry name" value="WD40_repeat_dom_sf"/>
</dbReference>
<dbReference type="PANTHER" id="PTHR44090:SF1">
    <property type="entry name" value="SUPERKILLER COMPLEX PROTEIN 8"/>
    <property type="match status" value="1"/>
</dbReference>
<evidence type="ECO:0000256" key="3">
    <source>
        <dbReference type="PROSITE-ProRule" id="PRU00221"/>
    </source>
</evidence>
<name>A0ABQ8UQR9_9EUKA</name>
<comment type="caution">
    <text evidence="4">The sequence shown here is derived from an EMBL/GenBank/DDBJ whole genome shotgun (WGS) entry which is preliminary data.</text>
</comment>
<proteinExistence type="predicted"/>
<evidence type="ECO:0000313" key="4">
    <source>
        <dbReference type="EMBL" id="KAJ4461183.1"/>
    </source>
</evidence>
<accession>A0ABQ8UQR9</accession>
<dbReference type="EMBL" id="JAPMOS010000009">
    <property type="protein sequence ID" value="KAJ4461183.1"/>
    <property type="molecule type" value="Genomic_DNA"/>
</dbReference>
<feature type="repeat" description="WD" evidence="3">
    <location>
        <begin position="230"/>
        <end position="271"/>
    </location>
</feature>
<feature type="repeat" description="WD" evidence="3">
    <location>
        <begin position="110"/>
        <end position="142"/>
    </location>
</feature>
<keyword evidence="1 3" id="KW-0853">WD repeat</keyword>
<sequence>MAEATQPRSVIARIEKAHEESIWSIAWTRETNTVITGSLDETAKCWAVSDTGLTSKNVFDRHDLGVISVSAENSGNFFATSALDCTIRIFDLVKGAPVRAIDAGPVEAWTVSFSPDGNHVASGSQAGHVNVWDAHSGEKVQTFEPRGTNKFTTSVAYNNGSGDQIACGAMDGAVSVFDVATSKLLHKLEGHGMPVRALCFLPENRMLLTASDDMRINLWDVTQGQLVGTMTGHTSWVLALSASPEGRYFASGASDRRVKIWDLGSRQCVQTFDGHTDQVWGVAYSPDGGRLVSCGEDGCIQMYKV</sequence>
<dbReference type="InterPro" id="IPR001680">
    <property type="entry name" value="WD40_rpt"/>
</dbReference>
<dbReference type="Pfam" id="PF00400">
    <property type="entry name" value="WD40"/>
    <property type="match status" value="6"/>
</dbReference>
<dbReference type="PRINTS" id="PR00320">
    <property type="entry name" value="GPROTEINBRPT"/>
</dbReference>
<dbReference type="SUPFAM" id="SSF50978">
    <property type="entry name" value="WD40 repeat-like"/>
    <property type="match status" value="1"/>
</dbReference>